<dbReference type="InterPro" id="IPR001173">
    <property type="entry name" value="Glyco_trans_2-like"/>
</dbReference>
<dbReference type="RefSeq" id="WP_082069026.1">
    <property type="nucleotide sequence ID" value="NZ_CP031425.1"/>
</dbReference>
<dbReference type="EC" id="2.4.-.-" evidence="2"/>
<dbReference type="PATRIC" id="fig|104336.4.peg.2897"/>
<dbReference type="KEGG" id="mfol:DXT68_07945"/>
<gene>
    <name evidence="2" type="primary">epsH_2</name>
    <name evidence="2" type="ORF">RN50_02856</name>
</gene>
<name>A0A0F0K9Y2_9MICO</name>
<dbReference type="GO" id="GO:0016757">
    <property type="term" value="F:glycosyltransferase activity"/>
    <property type="evidence" value="ECO:0007669"/>
    <property type="project" value="UniProtKB-KW"/>
</dbReference>
<keyword evidence="2" id="KW-0808">Transferase</keyword>
<dbReference type="InterPro" id="IPR029044">
    <property type="entry name" value="Nucleotide-diphossugar_trans"/>
</dbReference>
<feature type="domain" description="Glycosyltransferase 2-like" evidence="1">
    <location>
        <begin position="33"/>
        <end position="188"/>
    </location>
</feature>
<dbReference type="PANTHER" id="PTHR43685">
    <property type="entry name" value="GLYCOSYLTRANSFERASE"/>
    <property type="match status" value="1"/>
</dbReference>
<dbReference type="InterPro" id="IPR050834">
    <property type="entry name" value="Glycosyltransf_2"/>
</dbReference>
<dbReference type="EMBL" id="JYIU01000046">
    <property type="protein sequence ID" value="KJL17757.1"/>
    <property type="molecule type" value="Genomic_DNA"/>
</dbReference>
<dbReference type="GeneID" id="94444319"/>
<reference evidence="2 3" key="1">
    <citation type="submission" date="2015-02" db="EMBL/GenBank/DDBJ databases">
        <title>Draft genome sequences of ten Microbacterium spp. with emphasis on heavy metal contaminated environments.</title>
        <authorList>
            <person name="Corretto E."/>
        </authorList>
    </citation>
    <scope>NUCLEOTIDE SEQUENCE [LARGE SCALE GENOMIC DNA]</scope>
    <source>
        <strain evidence="2 3">DSM 12966</strain>
    </source>
</reference>
<dbReference type="Proteomes" id="UP000033572">
    <property type="component" value="Unassembled WGS sequence"/>
</dbReference>
<protein>
    <submittedName>
        <fullName evidence="2">Putative glycosyltransferase EpsH</fullName>
        <ecNumber evidence="2">2.4.-.-</ecNumber>
    </submittedName>
</protein>
<evidence type="ECO:0000313" key="3">
    <source>
        <dbReference type="Proteomes" id="UP000033572"/>
    </source>
</evidence>
<dbReference type="AlphaFoldDB" id="A0A0F0K9Y2"/>
<dbReference type="SUPFAM" id="SSF53448">
    <property type="entry name" value="Nucleotide-diphospho-sugar transferases"/>
    <property type="match status" value="1"/>
</dbReference>
<evidence type="ECO:0000313" key="2">
    <source>
        <dbReference type="EMBL" id="KJL17757.1"/>
    </source>
</evidence>
<proteinExistence type="predicted"/>
<keyword evidence="3" id="KW-1185">Reference proteome</keyword>
<dbReference type="CDD" id="cd00761">
    <property type="entry name" value="Glyco_tranf_GTA_type"/>
    <property type="match status" value="1"/>
</dbReference>
<organism evidence="2 3">
    <name type="scientific">Microbacterium foliorum</name>
    <dbReference type="NCBI Taxonomy" id="104336"/>
    <lineage>
        <taxon>Bacteria</taxon>
        <taxon>Bacillati</taxon>
        <taxon>Actinomycetota</taxon>
        <taxon>Actinomycetes</taxon>
        <taxon>Micrococcales</taxon>
        <taxon>Microbacteriaceae</taxon>
        <taxon>Microbacterium</taxon>
    </lineage>
</organism>
<evidence type="ECO:0000259" key="1">
    <source>
        <dbReference type="Pfam" id="PF00535"/>
    </source>
</evidence>
<comment type="caution">
    <text evidence="2">The sequence shown here is derived from an EMBL/GenBank/DDBJ whole genome shotgun (WGS) entry which is preliminary data.</text>
</comment>
<sequence length="280" mass="30536">MTGARGDGEDVCRSDAARHGTVTVVPRGEPAVSVVIPVKDDAALLTRCLSALVAQDRPVDEIIVVDNGSSDDSADRARAAGARVVRCDDPGIPAAASAGYDAARGDLILRLDADCVPEPGWVRAVVGAFAADADIAAFTGRARFTDGPAALRTPLELLYLGAYRALLGLTLGHPPLFGSNLAFRREAWESVRGEVHRDDPELHDDLDLAFHLGRGHRIGMLPEGRMGMSMRPFTDGRFGRRVHRGYRSVVVHWPHDFPPRRWRRLVTESLRRRAARRMLA</sequence>
<dbReference type="Pfam" id="PF00535">
    <property type="entry name" value="Glycos_transf_2"/>
    <property type="match status" value="1"/>
</dbReference>
<keyword evidence="2" id="KW-0328">Glycosyltransferase</keyword>
<dbReference type="Gene3D" id="3.90.550.10">
    <property type="entry name" value="Spore Coat Polysaccharide Biosynthesis Protein SpsA, Chain A"/>
    <property type="match status" value="1"/>
</dbReference>
<dbReference type="PANTHER" id="PTHR43685:SF2">
    <property type="entry name" value="GLYCOSYLTRANSFERASE 2-LIKE DOMAIN-CONTAINING PROTEIN"/>
    <property type="match status" value="1"/>
</dbReference>
<accession>A0A0F0K9Y2</accession>